<sequence length="157" mass="18361">MTKVIKGFVLLLLIIALIVTSLKFLPSVKNQAWNPFSHTETTQAIDESGYAVPALGETYVVEDNDLFRNVPKSQSRQIFDWIDKYEFMQVNELQKMGYDDAYLIAEQNSHFVLYRFGDDKMRVYTTELDMQYDLYQLGHQLELQPIESFQSNDDRTK</sequence>
<accession>A0A240C3N2</accession>
<dbReference type="EMBL" id="BMCB01000005">
    <property type="protein sequence ID" value="GGA89358.1"/>
    <property type="molecule type" value="Genomic_DNA"/>
</dbReference>
<proteinExistence type="predicted"/>
<dbReference type="Pfam" id="PF16284">
    <property type="entry name" value="DUF4930"/>
    <property type="match status" value="1"/>
</dbReference>
<dbReference type="RefSeq" id="WP_095116585.1">
    <property type="nucleotide sequence ID" value="NZ_BMCB01000005.1"/>
</dbReference>
<dbReference type="Proteomes" id="UP000652995">
    <property type="component" value="Unassembled WGS sequence"/>
</dbReference>
<dbReference type="EMBL" id="LT906464">
    <property type="protein sequence ID" value="SNW02232.1"/>
    <property type="molecule type" value="Genomic_DNA"/>
</dbReference>
<keyword evidence="4" id="KW-1185">Reference proteome</keyword>
<organism evidence="2 3">
    <name type="scientific">Staphylococcus muscae</name>
    <dbReference type="NCBI Taxonomy" id="1294"/>
    <lineage>
        <taxon>Bacteria</taxon>
        <taxon>Bacillati</taxon>
        <taxon>Bacillota</taxon>
        <taxon>Bacilli</taxon>
        <taxon>Bacillales</taxon>
        <taxon>Staphylococcaceae</taxon>
        <taxon>Staphylococcus</taxon>
    </lineage>
</organism>
<dbReference type="Proteomes" id="UP000243706">
    <property type="component" value="Chromosome 1"/>
</dbReference>
<protein>
    <submittedName>
        <fullName evidence="1">DUF4930 domain-containing protein</fullName>
    </submittedName>
</protein>
<reference evidence="2 3" key="2">
    <citation type="submission" date="2017-06" db="EMBL/GenBank/DDBJ databases">
        <authorList>
            <consortium name="Pathogen Informatics"/>
        </authorList>
    </citation>
    <scope>NUCLEOTIDE SEQUENCE [LARGE SCALE GENOMIC DNA]</scope>
    <source>
        <strain evidence="2 3">NCTC13833</strain>
    </source>
</reference>
<evidence type="ECO:0000313" key="1">
    <source>
        <dbReference type="EMBL" id="GGA89358.1"/>
    </source>
</evidence>
<gene>
    <name evidence="1" type="ORF">GCM10007183_12010</name>
    <name evidence="2" type="ORF">SAMEA4412661_00991</name>
</gene>
<evidence type="ECO:0000313" key="4">
    <source>
        <dbReference type="Proteomes" id="UP000652995"/>
    </source>
</evidence>
<name>A0A240C3N2_9STAP</name>
<dbReference type="OrthoDB" id="2411880at2"/>
<reference evidence="4" key="3">
    <citation type="journal article" date="2019" name="Int. J. Syst. Evol. Microbiol.">
        <title>The Global Catalogue of Microorganisms (GCM) 10K type strain sequencing project: providing services to taxonomists for standard genome sequencing and annotation.</title>
        <authorList>
            <consortium name="The Broad Institute Genomics Platform"/>
            <consortium name="The Broad Institute Genome Sequencing Center for Infectious Disease"/>
            <person name="Wu L."/>
            <person name="Ma J."/>
        </authorList>
    </citation>
    <scope>NUCLEOTIDE SEQUENCE [LARGE SCALE GENOMIC DNA]</scope>
    <source>
        <strain evidence="4">CCM 4175</strain>
    </source>
</reference>
<evidence type="ECO:0000313" key="3">
    <source>
        <dbReference type="Proteomes" id="UP000243706"/>
    </source>
</evidence>
<reference evidence="1" key="1">
    <citation type="journal article" date="2014" name="Int. J. Syst. Evol. Microbiol.">
        <title>Complete genome of a new Firmicutes species belonging to the dominant human colonic microbiota ('Ruminococcus bicirculans') reveals two chromosomes and a selective capacity to utilize plant glucans.</title>
        <authorList>
            <consortium name="NISC Comparative Sequencing Program"/>
            <person name="Wegmann U."/>
            <person name="Louis P."/>
            <person name="Goesmann A."/>
            <person name="Henrissat B."/>
            <person name="Duncan S.H."/>
            <person name="Flint H.J."/>
        </authorList>
    </citation>
    <scope>NUCLEOTIDE SEQUENCE</scope>
    <source>
        <strain evidence="1">CCM 4175</strain>
    </source>
</reference>
<reference evidence="1" key="4">
    <citation type="submission" date="2024-05" db="EMBL/GenBank/DDBJ databases">
        <authorList>
            <person name="Sun Q."/>
            <person name="Sedlacek I."/>
        </authorList>
    </citation>
    <scope>NUCLEOTIDE SEQUENCE</scope>
    <source>
        <strain evidence="1">CCM 4175</strain>
    </source>
</reference>
<dbReference type="KEGG" id="smus:C7J88_01700"/>
<evidence type="ECO:0000313" key="2">
    <source>
        <dbReference type="EMBL" id="SNW02232.1"/>
    </source>
</evidence>
<dbReference type="InterPro" id="IPR032561">
    <property type="entry name" value="DUF4930"/>
</dbReference>
<dbReference type="AlphaFoldDB" id="A0A240C3N2"/>